<dbReference type="EMBL" id="VZTO01004050">
    <property type="protein sequence ID" value="NXT19000.1"/>
    <property type="molecule type" value="Genomic_DNA"/>
</dbReference>
<dbReference type="FunFam" id="2.60.40.630:FF:000001">
    <property type="entry name" value="Signal transducer and activator of transcription"/>
    <property type="match status" value="1"/>
</dbReference>
<keyword evidence="10 17" id="KW-0727">SH2 domain</keyword>
<dbReference type="AlphaFoldDB" id="A0A7L3AN18"/>
<dbReference type="SUPFAM" id="SSF49417">
    <property type="entry name" value="p53-like transcription factors"/>
    <property type="match status" value="1"/>
</dbReference>
<keyword evidence="4" id="KW-0488">Methylation</keyword>
<feature type="non-terminal residue" evidence="20">
    <location>
        <position position="735"/>
    </location>
</feature>
<dbReference type="GO" id="GO:0042981">
    <property type="term" value="P:regulation of apoptotic process"/>
    <property type="evidence" value="ECO:0007669"/>
    <property type="project" value="UniProtKB-ARBA"/>
</dbReference>
<dbReference type="GO" id="GO:0007259">
    <property type="term" value="P:cell surface receptor signaling pathway via JAK-STAT"/>
    <property type="evidence" value="ECO:0007669"/>
    <property type="project" value="UniProtKB-ARBA"/>
</dbReference>
<dbReference type="GO" id="GO:0051093">
    <property type="term" value="P:negative regulation of developmental process"/>
    <property type="evidence" value="ECO:0007669"/>
    <property type="project" value="UniProtKB-ARBA"/>
</dbReference>
<keyword evidence="5 18" id="KW-0963">Cytoplasm</keyword>
<dbReference type="CDD" id="cd16848">
    <property type="entry name" value="STAT4_DBD"/>
    <property type="match status" value="1"/>
</dbReference>
<dbReference type="Gene3D" id="1.10.238.10">
    <property type="entry name" value="EF-hand"/>
    <property type="match status" value="1"/>
</dbReference>
<dbReference type="InterPro" id="IPR029839">
    <property type="entry name" value="STAT4_DBD"/>
</dbReference>
<keyword evidence="21" id="KW-1185">Reference proteome</keyword>
<evidence type="ECO:0000256" key="5">
    <source>
        <dbReference type="ARBA" id="ARBA00022490"/>
    </source>
</evidence>
<dbReference type="FunFam" id="1.10.532.10:FF:000001">
    <property type="entry name" value="Signal transducer and activator of transcription"/>
    <property type="match status" value="1"/>
</dbReference>
<dbReference type="InterPro" id="IPR036535">
    <property type="entry name" value="STAT_N_sf"/>
</dbReference>
<dbReference type="FunFam" id="1.10.238.10:FF:000012">
    <property type="entry name" value="Signal transducer and activator of transcription"/>
    <property type="match status" value="1"/>
</dbReference>
<name>A0A7L3AN18_9AVES</name>
<dbReference type="InterPro" id="IPR013799">
    <property type="entry name" value="STAT_TF_prot_interaction"/>
</dbReference>
<keyword evidence="14 18" id="KW-0010">Activator</keyword>
<dbReference type="InterPro" id="IPR048988">
    <property type="entry name" value="STAT_linker"/>
</dbReference>
<dbReference type="InterPro" id="IPR012345">
    <property type="entry name" value="STAT_TF_DNA-bd_N"/>
</dbReference>
<dbReference type="Proteomes" id="UP000536260">
    <property type="component" value="Unassembled WGS sequence"/>
</dbReference>
<dbReference type="SUPFAM" id="SSF55550">
    <property type="entry name" value="SH2 domain"/>
    <property type="match status" value="1"/>
</dbReference>
<keyword evidence="13 18" id="KW-0238">DNA-binding</keyword>
<dbReference type="InterPro" id="IPR036860">
    <property type="entry name" value="SH2_dom_sf"/>
</dbReference>
<dbReference type="Gene3D" id="1.10.532.10">
    <property type="entry name" value="STAT transcription factor, N-terminal domain"/>
    <property type="match status" value="1"/>
</dbReference>
<feature type="non-terminal residue" evidence="20">
    <location>
        <position position="1"/>
    </location>
</feature>
<evidence type="ECO:0000256" key="2">
    <source>
        <dbReference type="ARBA" id="ARBA00004496"/>
    </source>
</evidence>
<dbReference type="Pfam" id="PF00017">
    <property type="entry name" value="SH2"/>
    <property type="match status" value="1"/>
</dbReference>
<evidence type="ECO:0000256" key="9">
    <source>
        <dbReference type="ARBA" id="ARBA00022843"/>
    </source>
</evidence>
<sequence length="735" mass="84538">MSQWSQVQQLEIKFLEQVDQFYDDNFPMEIRHLLAQWIESQDWEAASNNEAMATILLQNLLIQVDEQLDRVSQEKNLLLIHNLKRIRKLLQGKYHGNPMHIAVIISNCLREERRILAAASMPVQGPLEKSLQNSVVSERQRNVEHKVSAIKNSAQMTDQDVKYLEDLQEEFDFRYKTIQSLEQSDKNSALIKQEMLALQAMLNTLDYKRKVSDMFCHLRFVCFLPLFPHRILKCIYCKLIFLSCSSFTLLAESLFQVRRQLEKLDELLTRLTYDGDPIPVQRPQLLEKVNFLLYNLFRNSFVVERQPCMPTHPQRPMVLKTLIQFTVKLRLLIKLPELNYQIRVKATIDNKCNVLHSNRRFVLCGTHVKAMNMDESANGSLSVEFRHLQPKEMKSSAGSKGNEGPHMVTEELHSISFETQVCLYGLTINLETSSLPVVMISNVSQLPNAWASIIWYNLSTNDPQNLSFFNNPPTATLSQLLEVLSWQFSSYVGRGLNSEQLNMLAEKLMGQQVSYNDYQLSWAKFCKEHLPGKSFTFWVWLEAILDLIKKHILPLWIDGYVMGFVSKEKERILLKDKTPGTFLLRFSESNLGGITFTWVDHLENGDVTFHSVEPYNKGRLSALPFADILRDYKVIMADNVPENPLKYLYPDIPKDKAFGKHYSCQPNEVSKPSDGGGKGYVPSVFIPVSKILNDSTDPHSPSDLLPMSPSVYAVLREHLSPTVIETAVCWNLFHS</sequence>
<comment type="subcellular location">
    <subcellularLocation>
        <location evidence="2 18">Cytoplasm</location>
    </subcellularLocation>
    <subcellularLocation>
        <location evidence="1 18">Nucleus</location>
    </subcellularLocation>
</comment>
<evidence type="ECO:0000259" key="19">
    <source>
        <dbReference type="PROSITE" id="PS50001"/>
    </source>
</evidence>
<evidence type="ECO:0000256" key="14">
    <source>
        <dbReference type="ARBA" id="ARBA00023159"/>
    </source>
</evidence>
<evidence type="ECO:0000256" key="15">
    <source>
        <dbReference type="ARBA" id="ARBA00023163"/>
    </source>
</evidence>
<dbReference type="InterPro" id="IPR008967">
    <property type="entry name" value="p53-like_TF_DNA-bd_sf"/>
</dbReference>
<keyword evidence="6" id="KW-1017">Isopeptide bond</keyword>
<evidence type="ECO:0000256" key="12">
    <source>
        <dbReference type="ARBA" id="ARBA00023054"/>
    </source>
</evidence>
<dbReference type="SUPFAM" id="SSF47655">
    <property type="entry name" value="STAT"/>
    <property type="match status" value="2"/>
</dbReference>
<proteinExistence type="inferred from homology"/>
<dbReference type="InterPro" id="IPR013801">
    <property type="entry name" value="STAT_TF_DNA-bd"/>
</dbReference>
<keyword evidence="12" id="KW-0175">Coiled coil</keyword>
<comment type="caution">
    <text evidence="20">The sequence shown here is derived from an EMBL/GenBank/DDBJ whole genome shotgun (WGS) entry which is preliminary data.</text>
</comment>
<feature type="domain" description="SH2" evidence="19">
    <location>
        <begin position="556"/>
        <end position="658"/>
    </location>
</feature>
<dbReference type="PANTHER" id="PTHR11801">
    <property type="entry name" value="SIGNAL TRANSDUCER AND ACTIVATOR OF TRANSCRIPTION"/>
    <property type="match status" value="1"/>
</dbReference>
<dbReference type="GO" id="GO:0060333">
    <property type="term" value="P:type II interferon-mediated signaling pathway"/>
    <property type="evidence" value="ECO:0007669"/>
    <property type="project" value="UniProtKB-ARBA"/>
</dbReference>
<dbReference type="FunFam" id="3.30.505.10:FF:000003">
    <property type="entry name" value="Signal transducer and activator of transcription"/>
    <property type="match status" value="1"/>
</dbReference>
<evidence type="ECO:0000256" key="4">
    <source>
        <dbReference type="ARBA" id="ARBA00022481"/>
    </source>
</evidence>
<evidence type="ECO:0000313" key="21">
    <source>
        <dbReference type="Proteomes" id="UP000536260"/>
    </source>
</evidence>
<dbReference type="Gene3D" id="2.60.40.630">
    <property type="entry name" value="STAT transcription factor, DNA-binding domain"/>
    <property type="match status" value="1"/>
</dbReference>
<keyword evidence="7 18" id="KW-0597">Phosphoprotein</keyword>
<dbReference type="CDD" id="cd10375">
    <property type="entry name" value="SH2_STAT4"/>
    <property type="match status" value="1"/>
</dbReference>
<gene>
    <name evidence="20" type="primary">Stat4</name>
    <name evidence="20" type="ORF">SYRPAR_R12736</name>
</gene>
<dbReference type="SMART" id="SM00964">
    <property type="entry name" value="STAT_int"/>
    <property type="match status" value="1"/>
</dbReference>
<dbReference type="Gene3D" id="3.30.505.10">
    <property type="entry name" value="SH2 domain"/>
    <property type="match status" value="1"/>
</dbReference>
<dbReference type="GO" id="GO:0005654">
    <property type="term" value="C:nucleoplasm"/>
    <property type="evidence" value="ECO:0007669"/>
    <property type="project" value="UniProtKB-ARBA"/>
</dbReference>
<keyword evidence="11 18" id="KW-0805">Transcription regulation</keyword>
<dbReference type="Pfam" id="PF02865">
    <property type="entry name" value="STAT_int"/>
    <property type="match status" value="1"/>
</dbReference>
<organism evidence="20 21">
    <name type="scientific">Syrrhaptes paradoxus</name>
    <name type="common">Pallas's sandgrouse</name>
    <dbReference type="NCBI Taxonomy" id="302527"/>
    <lineage>
        <taxon>Eukaryota</taxon>
        <taxon>Metazoa</taxon>
        <taxon>Chordata</taxon>
        <taxon>Craniata</taxon>
        <taxon>Vertebrata</taxon>
        <taxon>Euteleostomi</taxon>
        <taxon>Archelosauria</taxon>
        <taxon>Archosauria</taxon>
        <taxon>Dinosauria</taxon>
        <taxon>Saurischia</taxon>
        <taxon>Theropoda</taxon>
        <taxon>Coelurosauria</taxon>
        <taxon>Aves</taxon>
        <taxon>Neognathae</taxon>
        <taxon>Neoaves</taxon>
        <taxon>Columbimorphae</taxon>
        <taxon>Pterocliformes</taxon>
        <taxon>Pteroclidae</taxon>
        <taxon>Syrrhaptes</taxon>
    </lineage>
</organism>
<evidence type="ECO:0000256" key="7">
    <source>
        <dbReference type="ARBA" id="ARBA00022553"/>
    </source>
</evidence>
<evidence type="ECO:0000256" key="1">
    <source>
        <dbReference type="ARBA" id="ARBA00004123"/>
    </source>
</evidence>
<reference evidence="20 21" key="1">
    <citation type="submission" date="2019-09" db="EMBL/GenBank/DDBJ databases">
        <title>Bird 10,000 Genomes (B10K) Project - Family phase.</title>
        <authorList>
            <person name="Zhang G."/>
        </authorList>
    </citation>
    <scope>NUCLEOTIDE SEQUENCE [LARGE SCALE GENOMIC DNA]</scope>
    <source>
        <strain evidence="20">B10K-DU-003-42</strain>
        <tissue evidence="20">Mixed tissue sample</tissue>
    </source>
</reference>
<keyword evidence="15 18" id="KW-0804">Transcription</keyword>
<keyword evidence="8" id="KW-0013">ADP-ribosylation</keyword>
<dbReference type="SUPFAM" id="SSF48092">
    <property type="entry name" value="Transcription factor STAT-4 N-domain"/>
    <property type="match status" value="1"/>
</dbReference>
<evidence type="ECO:0000256" key="16">
    <source>
        <dbReference type="ARBA" id="ARBA00023242"/>
    </source>
</evidence>
<comment type="similarity">
    <text evidence="3 18">Belongs to the transcription factor STAT family.</text>
</comment>
<dbReference type="Pfam" id="PF02864">
    <property type="entry name" value="STAT_bind"/>
    <property type="match status" value="1"/>
</dbReference>
<evidence type="ECO:0000256" key="8">
    <source>
        <dbReference type="ARBA" id="ARBA00022765"/>
    </source>
</evidence>
<evidence type="ECO:0000256" key="6">
    <source>
        <dbReference type="ARBA" id="ARBA00022499"/>
    </source>
</evidence>
<dbReference type="InterPro" id="IPR001217">
    <property type="entry name" value="STAT"/>
</dbReference>
<evidence type="ECO:0000256" key="10">
    <source>
        <dbReference type="ARBA" id="ARBA00022999"/>
    </source>
</evidence>
<dbReference type="InterPro" id="IPR013800">
    <property type="entry name" value="STAT_TF_alpha"/>
</dbReference>
<dbReference type="GO" id="GO:0003677">
    <property type="term" value="F:DNA binding"/>
    <property type="evidence" value="ECO:0007669"/>
    <property type="project" value="UniProtKB-KW"/>
</dbReference>
<evidence type="ECO:0000256" key="17">
    <source>
        <dbReference type="PROSITE-ProRule" id="PRU00191"/>
    </source>
</evidence>
<evidence type="ECO:0000256" key="18">
    <source>
        <dbReference type="RuleBase" id="RU046415"/>
    </source>
</evidence>
<evidence type="ECO:0000256" key="3">
    <source>
        <dbReference type="ARBA" id="ARBA00005586"/>
    </source>
</evidence>
<dbReference type="GO" id="GO:0000981">
    <property type="term" value="F:DNA-binding transcription factor activity, RNA polymerase II-specific"/>
    <property type="evidence" value="ECO:0007669"/>
    <property type="project" value="UniProtKB-ARBA"/>
</dbReference>
<keyword evidence="16 18" id="KW-0539">Nucleus</keyword>
<evidence type="ECO:0000256" key="13">
    <source>
        <dbReference type="ARBA" id="ARBA00023125"/>
    </source>
</evidence>
<dbReference type="Pfam" id="PF21354">
    <property type="entry name" value="STAT_linker"/>
    <property type="match status" value="1"/>
</dbReference>
<evidence type="ECO:0000313" key="20">
    <source>
        <dbReference type="EMBL" id="NXT19000.1"/>
    </source>
</evidence>
<dbReference type="InterPro" id="IPR000980">
    <property type="entry name" value="SH2"/>
</dbReference>
<keyword evidence="9" id="KW-0832">Ubl conjugation</keyword>
<dbReference type="GO" id="GO:0060337">
    <property type="term" value="P:type I interferon-mediated signaling pathway"/>
    <property type="evidence" value="ECO:0007669"/>
    <property type="project" value="UniProtKB-ARBA"/>
</dbReference>
<dbReference type="InterPro" id="IPR035856">
    <property type="entry name" value="STAT4_SH2"/>
</dbReference>
<protein>
    <recommendedName>
        <fullName evidence="18">Signal transducer and activator of transcription</fullName>
    </recommendedName>
</protein>
<accession>A0A7L3AN18</accession>
<dbReference type="InterPro" id="IPR015988">
    <property type="entry name" value="STAT_TF_CC"/>
</dbReference>
<dbReference type="PROSITE" id="PS50001">
    <property type="entry name" value="SH2"/>
    <property type="match status" value="1"/>
</dbReference>
<dbReference type="GO" id="GO:0051607">
    <property type="term" value="P:defense response to virus"/>
    <property type="evidence" value="ECO:0007669"/>
    <property type="project" value="UniProtKB-ARBA"/>
</dbReference>
<evidence type="ECO:0000256" key="11">
    <source>
        <dbReference type="ARBA" id="ARBA00023015"/>
    </source>
</evidence>
<dbReference type="Gene3D" id="1.20.1050.20">
    <property type="entry name" value="STAT transcription factor, all-alpha domain"/>
    <property type="match status" value="2"/>
</dbReference>
<dbReference type="GO" id="GO:0005737">
    <property type="term" value="C:cytoplasm"/>
    <property type="evidence" value="ECO:0007669"/>
    <property type="project" value="UniProtKB-SubCell"/>
</dbReference>
<dbReference type="Pfam" id="PF01017">
    <property type="entry name" value="STAT_alpha"/>
    <property type="match status" value="2"/>
</dbReference>